<evidence type="ECO:0000313" key="7">
    <source>
        <dbReference type="Proteomes" id="UP000267368"/>
    </source>
</evidence>
<organism evidence="6 7">
    <name type="scientific">Slackia faecicanis</name>
    <dbReference type="NCBI Taxonomy" id="255723"/>
    <lineage>
        <taxon>Bacteria</taxon>
        <taxon>Bacillati</taxon>
        <taxon>Actinomycetota</taxon>
        <taxon>Coriobacteriia</taxon>
        <taxon>Eggerthellales</taxon>
        <taxon>Eggerthellaceae</taxon>
        <taxon>Slackia</taxon>
    </lineage>
</organism>
<dbReference type="RefSeq" id="WP_123197159.1">
    <property type="nucleotide sequence ID" value="NZ_QICB01000001.1"/>
</dbReference>
<dbReference type="InterPro" id="IPR028998">
    <property type="entry name" value="RimP_C"/>
</dbReference>
<dbReference type="GO" id="GO:0000028">
    <property type="term" value="P:ribosomal small subunit assembly"/>
    <property type="evidence" value="ECO:0007669"/>
    <property type="project" value="TreeGrafter"/>
</dbReference>
<evidence type="ECO:0000259" key="4">
    <source>
        <dbReference type="Pfam" id="PF02576"/>
    </source>
</evidence>
<name>A0A3N0AGN7_9ACTN</name>
<gene>
    <name evidence="3" type="primary">rimP</name>
    <name evidence="6" type="ORF">DMP07_00215</name>
</gene>
<proteinExistence type="inferred from homology"/>
<dbReference type="HAMAP" id="MF_01077">
    <property type="entry name" value="RimP"/>
    <property type="match status" value="1"/>
</dbReference>
<protein>
    <recommendedName>
        <fullName evidence="3">Ribosome maturation factor RimP</fullName>
    </recommendedName>
</protein>
<dbReference type="Gene3D" id="3.30.300.70">
    <property type="entry name" value="RimP-like superfamily, N-terminal"/>
    <property type="match status" value="1"/>
</dbReference>
<dbReference type="InterPro" id="IPR003728">
    <property type="entry name" value="Ribosome_maturation_RimP"/>
</dbReference>
<dbReference type="Proteomes" id="UP000267368">
    <property type="component" value="Unassembled WGS sequence"/>
</dbReference>
<dbReference type="OrthoDB" id="9805006at2"/>
<dbReference type="Pfam" id="PF17384">
    <property type="entry name" value="DUF150_C"/>
    <property type="match status" value="1"/>
</dbReference>
<keyword evidence="2 3" id="KW-0690">Ribosome biogenesis</keyword>
<dbReference type="SUPFAM" id="SSF74942">
    <property type="entry name" value="YhbC-like, C-terminal domain"/>
    <property type="match status" value="1"/>
</dbReference>
<dbReference type="PANTHER" id="PTHR33867:SF1">
    <property type="entry name" value="RIBOSOME MATURATION FACTOR RIMP"/>
    <property type="match status" value="1"/>
</dbReference>
<keyword evidence="1 3" id="KW-0963">Cytoplasm</keyword>
<dbReference type="Gene3D" id="2.30.30.180">
    <property type="entry name" value="Ribosome maturation factor RimP, C-terminal domain"/>
    <property type="match status" value="1"/>
</dbReference>
<evidence type="ECO:0000256" key="3">
    <source>
        <dbReference type="HAMAP-Rule" id="MF_01077"/>
    </source>
</evidence>
<accession>A0A3N0AGN7</accession>
<dbReference type="AlphaFoldDB" id="A0A3N0AGN7"/>
<evidence type="ECO:0000313" key="6">
    <source>
        <dbReference type="EMBL" id="RNL21317.1"/>
    </source>
</evidence>
<dbReference type="EMBL" id="QICB01000001">
    <property type="protein sequence ID" value="RNL21317.1"/>
    <property type="molecule type" value="Genomic_DNA"/>
</dbReference>
<dbReference type="InterPro" id="IPR036847">
    <property type="entry name" value="RimP_C_sf"/>
</dbReference>
<dbReference type="InterPro" id="IPR028989">
    <property type="entry name" value="RimP_N"/>
</dbReference>
<comment type="function">
    <text evidence="3">Required for maturation of 30S ribosomal subunits.</text>
</comment>
<evidence type="ECO:0000256" key="1">
    <source>
        <dbReference type="ARBA" id="ARBA00022490"/>
    </source>
</evidence>
<dbReference type="Pfam" id="PF02576">
    <property type="entry name" value="RimP_N"/>
    <property type="match status" value="1"/>
</dbReference>
<dbReference type="PANTHER" id="PTHR33867">
    <property type="entry name" value="RIBOSOME MATURATION FACTOR RIMP"/>
    <property type="match status" value="1"/>
</dbReference>
<reference evidence="7" key="1">
    <citation type="submission" date="2018-05" db="EMBL/GenBank/DDBJ databases">
        <title>Genome Sequencing of selected type strains of the family Eggerthellaceae.</title>
        <authorList>
            <person name="Danylec N."/>
            <person name="Stoll D.A."/>
            <person name="Doetsch A."/>
            <person name="Huch M."/>
        </authorList>
    </citation>
    <scope>NUCLEOTIDE SEQUENCE [LARGE SCALE GENOMIC DNA]</scope>
    <source>
        <strain evidence="7">DSM 17537</strain>
    </source>
</reference>
<comment type="subcellular location">
    <subcellularLocation>
        <location evidence="3">Cytoplasm</location>
    </subcellularLocation>
</comment>
<comment type="similarity">
    <text evidence="3">Belongs to the RimP family.</text>
</comment>
<dbReference type="GO" id="GO:0005829">
    <property type="term" value="C:cytosol"/>
    <property type="evidence" value="ECO:0007669"/>
    <property type="project" value="TreeGrafter"/>
</dbReference>
<feature type="domain" description="Ribosome maturation factor RimP C-terminal" evidence="5">
    <location>
        <begin position="87"/>
        <end position="151"/>
    </location>
</feature>
<dbReference type="SUPFAM" id="SSF75420">
    <property type="entry name" value="YhbC-like, N-terminal domain"/>
    <property type="match status" value="1"/>
</dbReference>
<dbReference type="GO" id="GO:0006412">
    <property type="term" value="P:translation"/>
    <property type="evidence" value="ECO:0007669"/>
    <property type="project" value="TreeGrafter"/>
</dbReference>
<evidence type="ECO:0000259" key="5">
    <source>
        <dbReference type="Pfam" id="PF17384"/>
    </source>
</evidence>
<evidence type="ECO:0000256" key="2">
    <source>
        <dbReference type="ARBA" id="ARBA00022517"/>
    </source>
</evidence>
<comment type="caution">
    <text evidence="6">The sequence shown here is derived from an EMBL/GenBank/DDBJ whole genome shotgun (WGS) entry which is preliminary data.</text>
</comment>
<dbReference type="InterPro" id="IPR035956">
    <property type="entry name" value="RimP_N_sf"/>
</dbReference>
<keyword evidence="7" id="KW-1185">Reference proteome</keyword>
<dbReference type="CDD" id="cd01734">
    <property type="entry name" value="YlxS_C"/>
    <property type="match status" value="1"/>
</dbReference>
<feature type="domain" description="Ribosome maturation factor RimP N-terminal" evidence="4">
    <location>
        <begin position="13"/>
        <end position="84"/>
    </location>
</feature>
<sequence>MLSSKEASLLAALEPRAADEGIEIVTVEVVGSRKAPTIRVYLDTPEGITFEEITTAQAWVNEIMDELDPFPGAYTLEVSSPGIDRPLRTPEHFARFAGDEVYVMTTSPIDGRSRFNARLCGFDEEKGCVELSMEDGAKIDVPLGDIKKAHVKGVIDFSR</sequence>